<feature type="compositionally biased region" description="Basic and acidic residues" evidence="1">
    <location>
        <begin position="313"/>
        <end position="323"/>
    </location>
</feature>
<evidence type="ECO:0000313" key="3">
    <source>
        <dbReference type="Proteomes" id="UP000812966"/>
    </source>
</evidence>
<accession>A0A8K0JMW9</accession>
<feature type="region of interest" description="Disordered" evidence="1">
    <location>
        <begin position="64"/>
        <end position="85"/>
    </location>
</feature>
<feature type="region of interest" description="Disordered" evidence="1">
    <location>
        <begin position="97"/>
        <end position="242"/>
    </location>
</feature>
<evidence type="ECO:0000313" key="2">
    <source>
        <dbReference type="EMBL" id="KAG7562275.1"/>
    </source>
</evidence>
<dbReference type="AlphaFoldDB" id="A0A8K0JMW9"/>
<dbReference type="EMBL" id="JABELV010000035">
    <property type="protein sequence ID" value="KAG7562275.1"/>
    <property type="molecule type" value="Genomic_DNA"/>
</dbReference>
<feature type="compositionally biased region" description="Polar residues" evidence="1">
    <location>
        <begin position="270"/>
        <end position="279"/>
    </location>
</feature>
<proteinExistence type="predicted"/>
<name>A0A8K0JMW9_9TREE</name>
<evidence type="ECO:0000256" key="1">
    <source>
        <dbReference type="SAM" id="MobiDB-lite"/>
    </source>
</evidence>
<feature type="compositionally biased region" description="Basic residues" evidence="1">
    <location>
        <begin position="299"/>
        <end position="309"/>
    </location>
</feature>
<feature type="compositionally biased region" description="Acidic residues" evidence="1">
    <location>
        <begin position="324"/>
        <end position="334"/>
    </location>
</feature>
<keyword evidence="3" id="KW-1185">Reference proteome</keyword>
<protein>
    <submittedName>
        <fullName evidence="2">Uncharacterized protein</fullName>
    </submittedName>
</protein>
<sequence length="334" mass="35757">MAASTIATTTDFESFERLNNEFSALIDSMIPRDFGASNGKKASTSTVETADEIIDRNRALRKGERHRKIISGGAAGPEPVTSNAVSASTLPLANALKRRHGAEPSASTSGTISAGNASQQNVPAGYDDDDDEEESRTRVVTKKSKLSRDAFATKKQTGKVKAKPVAPLPMNGKVKQTAEGEGTSGKAMNLSNDLNSSETAPSTSKSEFNPEPRFELPSTPTHHNPFKLSYTQTPSTPFSTLQPGINNIFSTIASETATIPTTTPTSKTTHQNPSTSLTPANDPARERTGMTPPPDLHGKERKRWRKKMQKMQAKKDGVDKGGDGDGDENEGDED</sequence>
<gene>
    <name evidence="2" type="ORF">FFLO_02263</name>
</gene>
<feature type="region of interest" description="Disordered" evidence="1">
    <location>
        <begin position="256"/>
        <end position="334"/>
    </location>
</feature>
<reference evidence="2" key="1">
    <citation type="submission" date="2020-04" db="EMBL/GenBank/DDBJ databases">
        <title>Analysis of mating type loci in Filobasidium floriforme.</title>
        <authorList>
            <person name="Nowrousian M."/>
        </authorList>
    </citation>
    <scope>NUCLEOTIDE SEQUENCE</scope>
    <source>
        <strain evidence="2">CBS 6242</strain>
    </source>
</reference>
<comment type="caution">
    <text evidence="2">The sequence shown here is derived from an EMBL/GenBank/DDBJ whole genome shotgun (WGS) entry which is preliminary data.</text>
</comment>
<feature type="compositionally biased region" description="Polar residues" evidence="1">
    <location>
        <begin position="229"/>
        <end position="242"/>
    </location>
</feature>
<feature type="compositionally biased region" description="Polar residues" evidence="1">
    <location>
        <begin position="189"/>
        <end position="207"/>
    </location>
</feature>
<feature type="compositionally biased region" description="Polar residues" evidence="1">
    <location>
        <begin position="105"/>
        <end position="122"/>
    </location>
</feature>
<organism evidence="2 3">
    <name type="scientific">Filobasidium floriforme</name>
    <dbReference type="NCBI Taxonomy" id="5210"/>
    <lineage>
        <taxon>Eukaryota</taxon>
        <taxon>Fungi</taxon>
        <taxon>Dikarya</taxon>
        <taxon>Basidiomycota</taxon>
        <taxon>Agaricomycotina</taxon>
        <taxon>Tremellomycetes</taxon>
        <taxon>Filobasidiales</taxon>
        <taxon>Filobasidiaceae</taxon>
        <taxon>Filobasidium</taxon>
    </lineage>
</organism>
<dbReference type="Proteomes" id="UP000812966">
    <property type="component" value="Unassembled WGS sequence"/>
</dbReference>
<feature type="compositionally biased region" description="Low complexity" evidence="1">
    <location>
        <begin position="256"/>
        <end position="269"/>
    </location>
</feature>